<reference evidence="11 12" key="1">
    <citation type="submission" date="2016-11" db="EMBL/GenBank/DDBJ databases">
        <authorList>
            <person name="Jaros S."/>
            <person name="Januszkiewicz K."/>
            <person name="Wedrychowicz H."/>
        </authorList>
    </citation>
    <scope>NUCLEOTIDE SEQUENCE [LARGE SCALE GENOMIC DNA]</scope>
    <source>
        <strain evidence="11 12">DSM 17477</strain>
    </source>
</reference>
<comment type="function">
    <text evidence="2">Excises uracil residues from the DNA which can arise as a result of misincorporation of dUMP residues by DNA polymerase or due to deamination of cytosine.</text>
</comment>
<organism evidence="11 12">
    <name type="scientific">Dethiosulfatibacter aminovorans DSM 17477</name>
    <dbReference type="NCBI Taxonomy" id="1121476"/>
    <lineage>
        <taxon>Bacteria</taxon>
        <taxon>Bacillati</taxon>
        <taxon>Bacillota</taxon>
        <taxon>Tissierellia</taxon>
        <taxon>Dethiosulfatibacter</taxon>
    </lineage>
</organism>
<sequence length="236" mass="28008">MNIYPENHHESWNGFLDEKINNEILEITEKIGHNINPEPENVLRFMENDLSGVKVVILGQDPYPEKGRATGRCFEVGDLISWNDKFRQVSLKNIVRLLHKDSRKADSYEDIKKFSEIQKEIRNEEFSILPPTEIFKSWEKQGVLLLNTYFTVESGVPGSHTKIWENFSNELLQYISKENRDITWFLWGKQAQGRKKYIKYGNFCESRHPMMCSSKYDDDFLKSRCFRDTWDIIKWI</sequence>
<feature type="active site" description="Proton acceptor" evidence="9">
    <location>
        <position position="61"/>
    </location>
</feature>
<dbReference type="Pfam" id="PF03167">
    <property type="entry name" value="UDG"/>
    <property type="match status" value="1"/>
</dbReference>
<dbReference type="SMART" id="SM00986">
    <property type="entry name" value="UDG"/>
    <property type="match status" value="1"/>
</dbReference>
<accession>A0A1M6HP85</accession>
<evidence type="ECO:0000256" key="7">
    <source>
        <dbReference type="ARBA" id="ARBA00022801"/>
    </source>
</evidence>
<dbReference type="PANTHER" id="PTHR11264:SF0">
    <property type="entry name" value="URACIL-DNA GLYCOSYLASE"/>
    <property type="match status" value="1"/>
</dbReference>
<dbReference type="GO" id="GO:0004844">
    <property type="term" value="F:uracil DNA N-glycosylase activity"/>
    <property type="evidence" value="ECO:0007669"/>
    <property type="project" value="UniProtKB-EC"/>
</dbReference>
<comment type="catalytic activity">
    <reaction evidence="1">
        <text>Hydrolyzes single-stranded DNA or mismatched double-stranded DNA and polynucleotides, releasing free uracil.</text>
        <dbReference type="EC" id="3.2.2.27"/>
    </reaction>
</comment>
<protein>
    <recommendedName>
        <fullName evidence="5">Uracil-DNA glycosylase</fullName>
        <ecNumber evidence="4">3.2.2.27</ecNumber>
    </recommendedName>
</protein>
<dbReference type="PROSITE" id="PS00130">
    <property type="entry name" value="U_DNA_GLYCOSYLASE"/>
    <property type="match status" value="1"/>
</dbReference>
<keyword evidence="12" id="KW-1185">Reference proteome</keyword>
<gene>
    <name evidence="11" type="ORF">SAMN02745751_02053</name>
</gene>
<dbReference type="RefSeq" id="WP_073049493.1">
    <property type="nucleotide sequence ID" value="NZ_FQZL01000014.1"/>
</dbReference>
<dbReference type="AlphaFoldDB" id="A0A1M6HP85"/>
<name>A0A1M6HP85_9FIRM</name>
<dbReference type="InterPro" id="IPR005122">
    <property type="entry name" value="Uracil-DNA_glycosylase-like"/>
</dbReference>
<proteinExistence type="inferred from homology"/>
<evidence type="ECO:0000256" key="8">
    <source>
        <dbReference type="ARBA" id="ARBA00023204"/>
    </source>
</evidence>
<evidence type="ECO:0000256" key="2">
    <source>
        <dbReference type="ARBA" id="ARBA00002631"/>
    </source>
</evidence>
<dbReference type="PANTHER" id="PTHR11264">
    <property type="entry name" value="URACIL-DNA GLYCOSYLASE"/>
    <property type="match status" value="1"/>
</dbReference>
<dbReference type="STRING" id="1121476.SAMN02745751_02053"/>
<dbReference type="OrthoDB" id="9804372at2"/>
<evidence type="ECO:0000256" key="3">
    <source>
        <dbReference type="ARBA" id="ARBA00008184"/>
    </source>
</evidence>
<evidence type="ECO:0000259" key="10">
    <source>
        <dbReference type="SMART" id="SM00986"/>
    </source>
</evidence>
<dbReference type="Proteomes" id="UP000184052">
    <property type="component" value="Unassembled WGS sequence"/>
</dbReference>
<evidence type="ECO:0000256" key="4">
    <source>
        <dbReference type="ARBA" id="ARBA00012030"/>
    </source>
</evidence>
<dbReference type="EMBL" id="FQZL01000014">
    <property type="protein sequence ID" value="SHJ23978.1"/>
    <property type="molecule type" value="Genomic_DNA"/>
</dbReference>
<evidence type="ECO:0000256" key="6">
    <source>
        <dbReference type="ARBA" id="ARBA00022763"/>
    </source>
</evidence>
<dbReference type="SMART" id="SM00987">
    <property type="entry name" value="UreE_C"/>
    <property type="match status" value="1"/>
</dbReference>
<keyword evidence="7" id="KW-0378">Hydrolase</keyword>
<comment type="similarity">
    <text evidence="3">Belongs to the uracil-DNA glycosylase (UDG) superfamily. UNG family.</text>
</comment>
<dbReference type="Gene3D" id="3.40.470.10">
    <property type="entry name" value="Uracil-DNA glycosylase-like domain"/>
    <property type="match status" value="1"/>
</dbReference>
<evidence type="ECO:0000313" key="11">
    <source>
        <dbReference type="EMBL" id="SHJ23978.1"/>
    </source>
</evidence>
<dbReference type="InterPro" id="IPR036895">
    <property type="entry name" value="Uracil-DNA_glycosylase-like_sf"/>
</dbReference>
<dbReference type="EC" id="3.2.2.27" evidence="4"/>
<keyword evidence="6" id="KW-0227">DNA damage</keyword>
<feature type="domain" description="Uracil-DNA glycosylase-like" evidence="10">
    <location>
        <begin position="45"/>
        <end position="233"/>
    </location>
</feature>
<evidence type="ECO:0000256" key="5">
    <source>
        <dbReference type="ARBA" id="ARBA00018429"/>
    </source>
</evidence>
<dbReference type="InterPro" id="IPR018085">
    <property type="entry name" value="Ura-DNA_Glyclase_AS"/>
</dbReference>
<evidence type="ECO:0000256" key="9">
    <source>
        <dbReference type="PROSITE-ProRule" id="PRU10072"/>
    </source>
</evidence>
<dbReference type="SUPFAM" id="SSF52141">
    <property type="entry name" value="Uracil-DNA glycosylase-like"/>
    <property type="match status" value="1"/>
</dbReference>
<dbReference type="CDD" id="cd10027">
    <property type="entry name" value="UDG-F1-like"/>
    <property type="match status" value="1"/>
</dbReference>
<evidence type="ECO:0000256" key="1">
    <source>
        <dbReference type="ARBA" id="ARBA00001400"/>
    </source>
</evidence>
<keyword evidence="8" id="KW-0234">DNA repair</keyword>
<dbReference type="GO" id="GO:0097510">
    <property type="term" value="P:base-excision repair, AP site formation via deaminated base removal"/>
    <property type="evidence" value="ECO:0007669"/>
    <property type="project" value="TreeGrafter"/>
</dbReference>
<dbReference type="InterPro" id="IPR002043">
    <property type="entry name" value="UDG_fam1"/>
</dbReference>
<evidence type="ECO:0000313" key="12">
    <source>
        <dbReference type="Proteomes" id="UP000184052"/>
    </source>
</evidence>